<keyword evidence="2" id="KW-0472">Membrane</keyword>
<feature type="transmembrane region" description="Helical" evidence="2">
    <location>
        <begin position="354"/>
        <end position="375"/>
    </location>
</feature>
<feature type="domain" description="DUF4220" evidence="3">
    <location>
        <begin position="25"/>
        <end position="433"/>
    </location>
</feature>
<feature type="transmembrane region" description="Helical" evidence="2">
    <location>
        <begin position="53"/>
        <end position="72"/>
    </location>
</feature>
<evidence type="ECO:0000259" key="3">
    <source>
        <dbReference type="Pfam" id="PF13968"/>
    </source>
</evidence>
<sequence length="723" mass="81892">MSFLVIFGSWRRWCTNWFIQKGVMAAYFLSFTLVTYTIGLMQSAAVKVEVYPIWAACFLTVFGCTNSISAYSLDDNYHLWPQVFQCILYTIYVLLILFSVADGVSFIAVFPMVMVALVKVYIRTGSSMRATTMWFGSKIASDFMELANNKFKARQSEDHDPNSMKGYPYVVSFKVKNLDSLRTPVLAKNTNKAPFYLAEIPPEHCDVITIDKAWEECSQADGPLRTSLHACKDITLSFSLFQLLLFRFFGYTCCGESAKSNGRDLVLKNLLGHRSHHERAFELIETELAFLYDFFFTKYSSLNSRGTMIWGLASVASLLWVLALTVTRAAGIFLTGGRSSDASSVTKATLADNLITVIILAALALLEVLQMVFYWTSNWGRVAFVCQYIRQAASSRRTPSCSMRLKAFLSSVKLFSTRKYYWKQQIGQYSLLHSIGPDALLGSYARIINKCCWILGAVGLPRAFYGPPEVKIILRHVMVHPQVRESIVRSLERTGCHITNGVSSLDYNHVSHLRWACSQCIRTSAEDKGSQTRTILTWHIATCYCEMAIAKKTSNEDEAMFQLKHLTRVARKLPRYCAYLIIYAPELLPGHKYDTFCLFRAAANEAASFLKDKEDKYEAMRNIAEPDQESIFGSGIKLGKQLEETGIGPCWKVLGQFWSEMILYLAPSDNITEHIEQLAQGGEFITHLWALLYHAGIAKREDLHQQGQREDHHHPNSVLQDFV</sequence>
<proteinExistence type="predicted"/>
<dbReference type="Pfam" id="PF13968">
    <property type="entry name" value="DUF4220"/>
    <property type="match status" value="1"/>
</dbReference>
<feature type="non-terminal residue" evidence="4">
    <location>
        <position position="1"/>
    </location>
</feature>
<evidence type="ECO:0000256" key="1">
    <source>
        <dbReference type="SAM" id="MobiDB-lite"/>
    </source>
</evidence>
<dbReference type="Pfam" id="PF04578">
    <property type="entry name" value="DUF594"/>
    <property type="match status" value="1"/>
</dbReference>
<feature type="transmembrane region" description="Helical" evidence="2">
    <location>
        <begin position="308"/>
        <end position="334"/>
    </location>
</feature>
<protein>
    <recommendedName>
        <fullName evidence="3">DUF4220 domain-containing protein</fullName>
    </recommendedName>
</protein>
<accession>A0A5J9SUJ3</accession>
<keyword evidence="2" id="KW-0812">Transmembrane</keyword>
<feature type="transmembrane region" description="Helical" evidence="2">
    <location>
        <begin position="79"/>
        <end position="98"/>
    </location>
</feature>
<feature type="transmembrane region" description="Helical" evidence="2">
    <location>
        <begin position="21"/>
        <end position="41"/>
    </location>
</feature>
<dbReference type="InterPro" id="IPR025315">
    <property type="entry name" value="DUF4220"/>
</dbReference>
<organism evidence="4 5">
    <name type="scientific">Eragrostis curvula</name>
    <name type="common">weeping love grass</name>
    <dbReference type="NCBI Taxonomy" id="38414"/>
    <lineage>
        <taxon>Eukaryota</taxon>
        <taxon>Viridiplantae</taxon>
        <taxon>Streptophyta</taxon>
        <taxon>Embryophyta</taxon>
        <taxon>Tracheophyta</taxon>
        <taxon>Spermatophyta</taxon>
        <taxon>Magnoliopsida</taxon>
        <taxon>Liliopsida</taxon>
        <taxon>Poales</taxon>
        <taxon>Poaceae</taxon>
        <taxon>PACMAD clade</taxon>
        <taxon>Chloridoideae</taxon>
        <taxon>Eragrostideae</taxon>
        <taxon>Eragrostidinae</taxon>
        <taxon>Eragrostis</taxon>
    </lineage>
</organism>
<evidence type="ECO:0000256" key="2">
    <source>
        <dbReference type="SAM" id="Phobius"/>
    </source>
</evidence>
<feature type="compositionally biased region" description="Basic and acidic residues" evidence="1">
    <location>
        <begin position="703"/>
        <end position="714"/>
    </location>
</feature>
<dbReference type="Gramene" id="TVU02648">
    <property type="protein sequence ID" value="TVU02648"/>
    <property type="gene ID" value="EJB05_51837"/>
</dbReference>
<keyword evidence="2" id="KW-1133">Transmembrane helix</keyword>
<dbReference type="InterPro" id="IPR007658">
    <property type="entry name" value="DUF594"/>
</dbReference>
<name>A0A5J9SUJ3_9POAL</name>
<keyword evidence="5" id="KW-1185">Reference proteome</keyword>
<dbReference type="EMBL" id="RWGY01000297">
    <property type="protein sequence ID" value="TVU02648.1"/>
    <property type="molecule type" value="Genomic_DNA"/>
</dbReference>
<comment type="caution">
    <text evidence="4">The sequence shown here is derived from an EMBL/GenBank/DDBJ whole genome shotgun (WGS) entry which is preliminary data.</text>
</comment>
<gene>
    <name evidence="4" type="ORF">EJB05_51837</name>
</gene>
<evidence type="ECO:0000313" key="5">
    <source>
        <dbReference type="Proteomes" id="UP000324897"/>
    </source>
</evidence>
<reference evidence="4 5" key="1">
    <citation type="journal article" date="2019" name="Sci. Rep.">
        <title>A high-quality genome of Eragrostis curvula grass provides insights into Poaceae evolution and supports new strategies to enhance forage quality.</title>
        <authorList>
            <person name="Carballo J."/>
            <person name="Santos B.A.C.M."/>
            <person name="Zappacosta D."/>
            <person name="Garbus I."/>
            <person name="Selva J.P."/>
            <person name="Gallo C.A."/>
            <person name="Diaz A."/>
            <person name="Albertini E."/>
            <person name="Caccamo M."/>
            <person name="Echenique V."/>
        </authorList>
    </citation>
    <scope>NUCLEOTIDE SEQUENCE [LARGE SCALE GENOMIC DNA]</scope>
    <source>
        <strain evidence="5">cv. Victoria</strain>
        <tissue evidence="4">Leaf</tissue>
    </source>
</reference>
<evidence type="ECO:0000313" key="4">
    <source>
        <dbReference type="EMBL" id="TVU02648.1"/>
    </source>
</evidence>
<dbReference type="OrthoDB" id="627696at2759"/>
<dbReference type="PANTHER" id="PTHR31325">
    <property type="entry name" value="OS01G0798800 PROTEIN-RELATED"/>
    <property type="match status" value="1"/>
</dbReference>
<dbReference type="AlphaFoldDB" id="A0A5J9SUJ3"/>
<feature type="region of interest" description="Disordered" evidence="1">
    <location>
        <begin position="703"/>
        <end position="723"/>
    </location>
</feature>
<feature type="transmembrane region" description="Helical" evidence="2">
    <location>
        <begin position="104"/>
        <end position="122"/>
    </location>
</feature>
<dbReference type="Proteomes" id="UP000324897">
    <property type="component" value="Unassembled WGS sequence"/>
</dbReference>